<gene>
    <name evidence="2" type="ORF">ACFSUQ_05810</name>
</gene>
<evidence type="ECO:0000313" key="2">
    <source>
        <dbReference type="EMBL" id="MFD2674815.1"/>
    </source>
</evidence>
<dbReference type="EMBL" id="JBHUNF010000003">
    <property type="protein sequence ID" value="MFD2674815.1"/>
    <property type="molecule type" value="Genomic_DNA"/>
</dbReference>
<feature type="transmembrane region" description="Helical" evidence="1">
    <location>
        <begin position="12"/>
        <end position="28"/>
    </location>
</feature>
<sequence length="219" mass="24351">MLDWLNDYGSAITALAAVVGVFIAAWQLHSASKEVRSAAEQRQSESFDRNRPYVTLDVIPGLAGKGTWDLRIENIGGSYARNVKLAFVEGGLNAPDDGDGAEFVKALQEFLNSTWSMAPGSSRRLLWHYSRGEDLTEEPKAAFTTWEATLQVTYEWQRTNEQPVKFAETYSYNTRIFGRISPVAGLGTTVSGSAPAEKQLSSIDRKLQRLVFNLAELRR</sequence>
<accession>A0ABW5RI89</accession>
<organism evidence="2 3">
    <name type="scientific">Gulosibacter bifidus</name>
    <dbReference type="NCBI Taxonomy" id="272239"/>
    <lineage>
        <taxon>Bacteria</taxon>
        <taxon>Bacillati</taxon>
        <taxon>Actinomycetota</taxon>
        <taxon>Actinomycetes</taxon>
        <taxon>Micrococcales</taxon>
        <taxon>Microbacteriaceae</taxon>
        <taxon>Gulosibacter</taxon>
    </lineage>
</organism>
<dbReference type="RefSeq" id="WP_066056146.1">
    <property type="nucleotide sequence ID" value="NZ_JBHUNF010000003.1"/>
</dbReference>
<keyword evidence="1" id="KW-0472">Membrane</keyword>
<name>A0ABW5RI89_9MICO</name>
<reference evidence="3" key="1">
    <citation type="journal article" date="2019" name="Int. J. Syst. Evol. Microbiol.">
        <title>The Global Catalogue of Microorganisms (GCM) 10K type strain sequencing project: providing services to taxonomists for standard genome sequencing and annotation.</title>
        <authorList>
            <consortium name="The Broad Institute Genomics Platform"/>
            <consortium name="The Broad Institute Genome Sequencing Center for Infectious Disease"/>
            <person name="Wu L."/>
            <person name="Ma J."/>
        </authorList>
    </citation>
    <scope>NUCLEOTIDE SEQUENCE [LARGE SCALE GENOMIC DNA]</scope>
    <source>
        <strain evidence="3">TISTR 1511</strain>
    </source>
</reference>
<protein>
    <submittedName>
        <fullName evidence="2">Uncharacterized protein</fullName>
    </submittedName>
</protein>
<keyword evidence="3" id="KW-1185">Reference proteome</keyword>
<keyword evidence="1" id="KW-0812">Transmembrane</keyword>
<evidence type="ECO:0000256" key="1">
    <source>
        <dbReference type="SAM" id="Phobius"/>
    </source>
</evidence>
<keyword evidence="1" id="KW-1133">Transmembrane helix</keyword>
<proteinExistence type="predicted"/>
<comment type="caution">
    <text evidence="2">The sequence shown here is derived from an EMBL/GenBank/DDBJ whole genome shotgun (WGS) entry which is preliminary data.</text>
</comment>
<dbReference type="Proteomes" id="UP001597453">
    <property type="component" value="Unassembled WGS sequence"/>
</dbReference>
<evidence type="ECO:0000313" key="3">
    <source>
        <dbReference type="Proteomes" id="UP001597453"/>
    </source>
</evidence>